<gene>
    <name evidence="1" type="ORF">ANN_17913</name>
</gene>
<keyword evidence="2" id="KW-1185">Reference proteome</keyword>
<evidence type="ECO:0000313" key="1">
    <source>
        <dbReference type="EMBL" id="KAJ4435303.1"/>
    </source>
</evidence>
<sequence length="190" mass="22084">MSSRSSTESYPAFSQIGLRENPGKSLNQVICPDQDSNPGHLVSRPNALTIGSHQEDYQRSLLRRRRYSADINGTEEYWMHLSAVGLRLRVAPVGDFSKTFNVFHQCEFYGYLHNLIEVEAFNIWDEHWLHRQEKQSKTNISVTAETHYYYYYYYYYYDGITAQSRALASSIFFLQLSLSCANLLQAVVPR</sequence>
<dbReference type="EMBL" id="JAJSOF020000023">
    <property type="protein sequence ID" value="KAJ4435303.1"/>
    <property type="molecule type" value="Genomic_DNA"/>
</dbReference>
<protein>
    <submittedName>
        <fullName evidence="1">Uncharacterized protein</fullName>
    </submittedName>
</protein>
<proteinExistence type="predicted"/>
<accession>A0ABQ8SMU4</accession>
<comment type="caution">
    <text evidence="1">The sequence shown here is derived from an EMBL/GenBank/DDBJ whole genome shotgun (WGS) entry which is preliminary data.</text>
</comment>
<organism evidence="1 2">
    <name type="scientific">Periplaneta americana</name>
    <name type="common">American cockroach</name>
    <name type="synonym">Blatta americana</name>
    <dbReference type="NCBI Taxonomy" id="6978"/>
    <lineage>
        <taxon>Eukaryota</taxon>
        <taxon>Metazoa</taxon>
        <taxon>Ecdysozoa</taxon>
        <taxon>Arthropoda</taxon>
        <taxon>Hexapoda</taxon>
        <taxon>Insecta</taxon>
        <taxon>Pterygota</taxon>
        <taxon>Neoptera</taxon>
        <taxon>Polyneoptera</taxon>
        <taxon>Dictyoptera</taxon>
        <taxon>Blattodea</taxon>
        <taxon>Blattoidea</taxon>
        <taxon>Blattidae</taxon>
        <taxon>Blattinae</taxon>
        <taxon>Periplaneta</taxon>
    </lineage>
</organism>
<dbReference type="Proteomes" id="UP001148838">
    <property type="component" value="Unassembled WGS sequence"/>
</dbReference>
<name>A0ABQ8SMU4_PERAM</name>
<reference evidence="1 2" key="1">
    <citation type="journal article" date="2022" name="Allergy">
        <title>Genome assembly and annotation of Periplaneta americana reveal a comprehensive cockroach allergen profile.</title>
        <authorList>
            <person name="Wang L."/>
            <person name="Xiong Q."/>
            <person name="Saelim N."/>
            <person name="Wang L."/>
            <person name="Nong W."/>
            <person name="Wan A.T."/>
            <person name="Shi M."/>
            <person name="Liu X."/>
            <person name="Cao Q."/>
            <person name="Hui J.H.L."/>
            <person name="Sookrung N."/>
            <person name="Leung T.F."/>
            <person name="Tungtrongchitr A."/>
            <person name="Tsui S.K.W."/>
        </authorList>
    </citation>
    <scope>NUCLEOTIDE SEQUENCE [LARGE SCALE GENOMIC DNA]</scope>
    <source>
        <strain evidence="1">PWHHKU_190912</strain>
    </source>
</reference>
<evidence type="ECO:0000313" key="2">
    <source>
        <dbReference type="Proteomes" id="UP001148838"/>
    </source>
</evidence>